<keyword evidence="3" id="KW-1185">Reference proteome</keyword>
<proteinExistence type="predicted"/>
<protein>
    <recommendedName>
        <fullName evidence="1">Transport inhibitor response 1 domain-containing protein</fullName>
    </recommendedName>
</protein>
<dbReference type="InterPro" id="IPR032675">
    <property type="entry name" value="LRR_dom_sf"/>
</dbReference>
<reference evidence="3" key="1">
    <citation type="journal article" date="2017" name="Nat. Commun.">
        <title>The asparagus genome sheds light on the origin and evolution of a young Y chromosome.</title>
        <authorList>
            <person name="Harkess A."/>
            <person name="Zhou J."/>
            <person name="Xu C."/>
            <person name="Bowers J.E."/>
            <person name="Van der Hulst R."/>
            <person name="Ayyampalayam S."/>
            <person name="Mercati F."/>
            <person name="Riccardi P."/>
            <person name="McKain M.R."/>
            <person name="Kakrana A."/>
            <person name="Tang H."/>
            <person name="Ray J."/>
            <person name="Groenendijk J."/>
            <person name="Arikit S."/>
            <person name="Mathioni S.M."/>
            <person name="Nakano M."/>
            <person name="Shan H."/>
            <person name="Telgmann-Rauber A."/>
            <person name="Kanno A."/>
            <person name="Yue Z."/>
            <person name="Chen H."/>
            <person name="Li W."/>
            <person name="Chen Y."/>
            <person name="Xu X."/>
            <person name="Zhang Y."/>
            <person name="Luo S."/>
            <person name="Chen H."/>
            <person name="Gao J."/>
            <person name="Mao Z."/>
            <person name="Pires J.C."/>
            <person name="Luo M."/>
            <person name="Kudrna D."/>
            <person name="Wing R.A."/>
            <person name="Meyers B.C."/>
            <person name="Yi K."/>
            <person name="Kong H."/>
            <person name="Lavrijsen P."/>
            <person name="Sunseri F."/>
            <person name="Falavigna A."/>
            <person name="Ye Y."/>
            <person name="Leebens-Mack J.H."/>
            <person name="Chen G."/>
        </authorList>
    </citation>
    <scope>NUCLEOTIDE SEQUENCE [LARGE SCALE GENOMIC DNA]</scope>
    <source>
        <strain evidence="3">cv. DH0086</strain>
    </source>
</reference>
<dbReference type="Proteomes" id="UP000243459">
    <property type="component" value="Chromosome 1"/>
</dbReference>
<evidence type="ECO:0000259" key="1">
    <source>
        <dbReference type="Pfam" id="PF18791"/>
    </source>
</evidence>
<feature type="domain" description="Transport inhibitor response 1" evidence="1">
    <location>
        <begin position="131"/>
        <end position="177"/>
    </location>
</feature>
<dbReference type="Gramene" id="ONK80573">
    <property type="protein sequence ID" value="ONK80573"/>
    <property type="gene ID" value="A4U43_C01F19330"/>
</dbReference>
<evidence type="ECO:0000313" key="3">
    <source>
        <dbReference type="Proteomes" id="UP000243459"/>
    </source>
</evidence>
<dbReference type="AlphaFoldDB" id="A0A5P1FSC6"/>
<dbReference type="EMBL" id="CM007381">
    <property type="protein sequence ID" value="ONK80573.1"/>
    <property type="molecule type" value="Genomic_DNA"/>
</dbReference>
<evidence type="ECO:0000313" key="2">
    <source>
        <dbReference type="EMBL" id="ONK80573.1"/>
    </source>
</evidence>
<sequence length="191" mass="21560">MSISPSTSDKPYLNFGLISLYDFLLLLPPRDLPRICGILSPQSPIVLARVSFFLYSLPSPGLSPPLWTPAASPGRQASPARSRTWPWSPWDHDAISLVGKKWYRIDTITHKHITIAFCYSASPDRLRQRFPRLESLKLKGKPRASMFNNIIPEDWGGYAAPWATEITDSLCLKAIHFRRMVVKDDDIGVLV</sequence>
<accession>A0A5P1FSC6</accession>
<name>A0A5P1FSC6_ASPOF</name>
<gene>
    <name evidence="2" type="ORF">A4U43_C01F19330</name>
</gene>
<organism evidence="2 3">
    <name type="scientific">Asparagus officinalis</name>
    <name type="common">Garden asparagus</name>
    <dbReference type="NCBI Taxonomy" id="4686"/>
    <lineage>
        <taxon>Eukaryota</taxon>
        <taxon>Viridiplantae</taxon>
        <taxon>Streptophyta</taxon>
        <taxon>Embryophyta</taxon>
        <taxon>Tracheophyta</taxon>
        <taxon>Spermatophyta</taxon>
        <taxon>Magnoliopsida</taxon>
        <taxon>Liliopsida</taxon>
        <taxon>Asparagales</taxon>
        <taxon>Asparagaceae</taxon>
        <taxon>Asparagoideae</taxon>
        <taxon>Asparagus</taxon>
    </lineage>
</organism>
<dbReference type="InterPro" id="IPR041101">
    <property type="entry name" value="Transp_inhibit"/>
</dbReference>
<dbReference type="Pfam" id="PF18791">
    <property type="entry name" value="Transp_inhibit"/>
    <property type="match status" value="1"/>
</dbReference>
<dbReference type="Gene3D" id="3.80.10.10">
    <property type="entry name" value="Ribonuclease Inhibitor"/>
    <property type="match status" value="1"/>
</dbReference>